<dbReference type="InterPro" id="IPR036638">
    <property type="entry name" value="HLH_DNA-bd_sf"/>
</dbReference>
<dbReference type="SMART" id="SM00353">
    <property type="entry name" value="HLH"/>
    <property type="match status" value="1"/>
</dbReference>
<evidence type="ECO:0000313" key="6">
    <source>
        <dbReference type="Proteomes" id="UP001431783"/>
    </source>
</evidence>
<dbReference type="Pfam" id="PF01586">
    <property type="entry name" value="Basic"/>
    <property type="match status" value="1"/>
</dbReference>
<dbReference type="GO" id="GO:0045663">
    <property type="term" value="P:positive regulation of myoblast differentiation"/>
    <property type="evidence" value="ECO:0007669"/>
    <property type="project" value="TreeGrafter"/>
</dbReference>
<sequence>MKYKNPKLPNNIQNFNNCPISSELKAAYRRDSFYASKMIRFGSTQHFSEKRNYSGFCEVSYDFFCRELNEKNGGKRAIENINKLGVANVADREVQSGNVIRNGIKTSYGNPQSNSYGVNCHLSKNFGTSSVREESDQTRMDTGYISGDSCMDSDDDKEVTHIFEPHKEGPRRCLAWACKACKKKTVAVDRRRAATLRERRRLRKVNEAFEVLKKRTCNNPGQRLPKVEILRSAIEYIEYLEELLQGSKTSSNPSSIICSKTSVIVSIVFRMHINEIHESNHQNKMS</sequence>
<accession>A0AAW1UUP4</accession>
<comment type="subcellular location">
    <subcellularLocation>
        <location evidence="1">Nucleus</location>
    </subcellularLocation>
</comment>
<evidence type="ECO:0000256" key="3">
    <source>
        <dbReference type="ARBA" id="ARBA00023242"/>
    </source>
</evidence>
<dbReference type="EMBL" id="JARQZJ010000092">
    <property type="protein sequence ID" value="KAK9884197.1"/>
    <property type="molecule type" value="Genomic_DNA"/>
</dbReference>
<reference evidence="5 6" key="1">
    <citation type="submission" date="2023-03" db="EMBL/GenBank/DDBJ databases">
        <title>Genome insight into feeding habits of ladybird beetles.</title>
        <authorList>
            <person name="Li H.-S."/>
            <person name="Huang Y.-H."/>
            <person name="Pang H."/>
        </authorList>
    </citation>
    <scope>NUCLEOTIDE SEQUENCE [LARGE SCALE GENOMIC DNA]</scope>
    <source>
        <strain evidence="5">SYSU_2023b</strain>
        <tissue evidence="5">Whole body</tissue>
    </source>
</reference>
<dbReference type="AlphaFoldDB" id="A0AAW1UUP4"/>
<dbReference type="GO" id="GO:0000978">
    <property type="term" value="F:RNA polymerase II cis-regulatory region sequence-specific DNA binding"/>
    <property type="evidence" value="ECO:0007669"/>
    <property type="project" value="TreeGrafter"/>
</dbReference>
<dbReference type="Pfam" id="PF00010">
    <property type="entry name" value="HLH"/>
    <property type="match status" value="1"/>
</dbReference>
<name>A0AAW1UUP4_9CUCU</name>
<dbReference type="SMART" id="SM00520">
    <property type="entry name" value="BASIC"/>
    <property type="match status" value="1"/>
</dbReference>
<proteinExistence type="predicted"/>
<dbReference type="Proteomes" id="UP001431783">
    <property type="component" value="Unassembled WGS sequence"/>
</dbReference>
<dbReference type="GO" id="GO:0046983">
    <property type="term" value="F:protein dimerization activity"/>
    <property type="evidence" value="ECO:0007669"/>
    <property type="project" value="InterPro"/>
</dbReference>
<dbReference type="SUPFAM" id="SSF47459">
    <property type="entry name" value="HLH, helix-loop-helix DNA-binding domain"/>
    <property type="match status" value="1"/>
</dbReference>
<dbReference type="GO" id="GO:0000981">
    <property type="term" value="F:DNA-binding transcription factor activity, RNA polymerase II-specific"/>
    <property type="evidence" value="ECO:0007669"/>
    <property type="project" value="TreeGrafter"/>
</dbReference>
<dbReference type="PANTHER" id="PTHR11534:SF9">
    <property type="entry name" value="MYOGENIC-DETERMINATION PROTEIN"/>
    <property type="match status" value="1"/>
</dbReference>
<dbReference type="FunFam" id="4.10.280.10:FF:000005">
    <property type="entry name" value="Myogenic factor"/>
    <property type="match status" value="1"/>
</dbReference>
<organism evidence="5 6">
    <name type="scientific">Henosepilachna vigintioctopunctata</name>
    <dbReference type="NCBI Taxonomy" id="420089"/>
    <lineage>
        <taxon>Eukaryota</taxon>
        <taxon>Metazoa</taxon>
        <taxon>Ecdysozoa</taxon>
        <taxon>Arthropoda</taxon>
        <taxon>Hexapoda</taxon>
        <taxon>Insecta</taxon>
        <taxon>Pterygota</taxon>
        <taxon>Neoptera</taxon>
        <taxon>Endopterygota</taxon>
        <taxon>Coleoptera</taxon>
        <taxon>Polyphaga</taxon>
        <taxon>Cucujiformia</taxon>
        <taxon>Coccinelloidea</taxon>
        <taxon>Coccinellidae</taxon>
        <taxon>Epilachninae</taxon>
        <taxon>Epilachnini</taxon>
        <taxon>Henosepilachna</taxon>
    </lineage>
</organism>
<gene>
    <name evidence="5" type="ORF">WA026_005151</name>
</gene>
<evidence type="ECO:0000259" key="4">
    <source>
        <dbReference type="PROSITE" id="PS50888"/>
    </source>
</evidence>
<dbReference type="GO" id="GO:0005634">
    <property type="term" value="C:nucleus"/>
    <property type="evidence" value="ECO:0007669"/>
    <property type="project" value="UniProtKB-SubCell"/>
</dbReference>
<dbReference type="Gene3D" id="4.10.280.10">
    <property type="entry name" value="Helix-loop-helix DNA-binding domain"/>
    <property type="match status" value="1"/>
</dbReference>
<dbReference type="PANTHER" id="PTHR11534">
    <property type="entry name" value="MYOGENIC FACTOR"/>
    <property type="match status" value="1"/>
</dbReference>
<dbReference type="CDD" id="cd19699">
    <property type="entry name" value="bHLH_TS_dMYOD_like"/>
    <property type="match status" value="1"/>
</dbReference>
<comment type="caution">
    <text evidence="5">The sequence shown here is derived from an EMBL/GenBank/DDBJ whole genome shotgun (WGS) entry which is preliminary data.</text>
</comment>
<evidence type="ECO:0000256" key="1">
    <source>
        <dbReference type="ARBA" id="ARBA00004123"/>
    </source>
</evidence>
<dbReference type="InterPro" id="IPR039704">
    <property type="entry name" value="Myogenic_factor"/>
</dbReference>
<keyword evidence="6" id="KW-1185">Reference proteome</keyword>
<evidence type="ECO:0000256" key="2">
    <source>
        <dbReference type="ARBA" id="ARBA00023125"/>
    </source>
</evidence>
<dbReference type="GO" id="GO:0007517">
    <property type="term" value="P:muscle organ development"/>
    <property type="evidence" value="ECO:0007669"/>
    <property type="project" value="InterPro"/>
</dbReference>
<keyword evidence="2" id="KW-0238">DNA-binding</keyword>
<dbReference type="PROSITE" id="PS50888">
    <property type="entry name" value="BHLH"/>
    <property type="match status" value="1"/>
</dbReference>
<keyword evidence="3" id="KW-0539">Nucleus</keyword>
<dbReference type="InterPro" id="IPR011598">
    <property type="entry name" value="bHLH_dom"/>
</dbReference>
<feature type="domain" description="BHLH" evidence="4">
    <location>
        <begin position="189"/>
        <end position="240"/>
    </location>
</feature>
<dbReference type="InterPro" id="IPR002546">
    <property type="entry name" value="MyoD_N"/>
</dbReference>
<evidence type="ECO:0000313" key="5">
    <source>
        <dbReference type="EMBL" id="KAK9884197.1"/>
    </source>
</evidence>
<protein>
    <recommendedName>
        <fullName evidence="4">BHLH domain-containing protein</fullName>
    </recommendedName>
</protein>